<dbReference type="EMBL" id="LGRN01000032">
    <property type="protein sequence ID" value="OJD18531.1"/>
    <property type="molecule type" value="Genomic_DNA"/>
</dbReference>
<comment type="caution">
    <text evidence="3">The sequence shown here is derived from an EMBL/GenBank/DDBJ whole genome shotgun (WGS) entry which is preliminary data.</text>
</comment>
<evidence type="ECO:0000256" key="1">
    <source>
        <dbReference type="SAM" id="MobiDB-lite"/>
    </source>
</evidence>
<dbReference type="Proteomes" id="UP000182235">
    <property type="component" value="Unassembled WGS sequence"/>
</dbReference>
<protein>
    <recommendedName>
        <fullName evidence="2">Peroxin/Ferlin domain-containing protein</fullName>
    </recommendedName>
</protein>
<dbReference type="InterPro" id="IPR006614">
    <property type="entry name" value="Peroxin/Ferlin"/>
</dbReference>
<keyword evidence="4" id="KW-1185">Reference proteome</keyword>
<name>A0A1J9QEA6_9EURO</name>
<proteinExistence type="predicted"/>
<accession>A0A1J9QEA6</accession>
<feature type="region of interest" description="Disordered" evidence="1">
    <location>
        <begin position="421"/>
        <end position="461"/>
    </location>
</feature>
<evidence type="ECO:0000259" key="2">
    <source>
        <dbReference type="SMART" id="SM00694"/>
    </source>
</evidence>
<sequence length="461" mass="51890">MSTASGISLVDKTDATTTTEQAPSQNNGLEPSPSAGSRTATALSKRLTKSSVKDSLARRKYAKFQQNRYGNGDGNDSVDSESDGRYSWEASLSHRVSTDIGIERQYSRSRATKLGKQPVATEADDDSSEAMPVQSQVPQHPGISESSEIDVLYENQRGWWFFGIPLYSAKSLLNLDPSAWLTRNFEVSPVNIANAQVPDPSWEWEWDTWYIDMCYDVDEAGWQYSFSFSARFAWHGTHPWYHCFVRRRRWLRKRVKKTYIGPEEEISLGKAHTLNADYFTVTSCQMPSADPESRQVSRASISTVGARAEDILPEEITNIGTLLSAMKGAALDRDKILAVQYFVNYADEELSLLSEKMPEILSIFIYHTSRQQLLNYMQQTLESIPATSEGIQKRRRDSLARIIGDQRLKELQFWSDEKALSKDRGHGFTGGEQSDPGDQPLRRSKGKAVVHNIADMEQTGA</sequence>
<evidence type="ECO:0000313" key="3">
    <source>
        <dbReference type="EMBL" id="OJD18531.1"/>
    </source>
</evidence>
<dbReference type="OrthoDB" id="72441at2759"/>
<dbReference type="STRING" id="1447872.A0A1J9QEA6"/>
<organism evidence="3 4">
    <name type="scientific">Emergomyces pasteurianus Ep9510</name>
    <dbReference type="NCBI Taxonomy" id="1447872"/>
    <lineage>
        <taxon>Eukaryota</taxon>
        <taxon>Fungi</taxon>
        <taxon>Dikarya</taxon>
        <taxon>Ascomycota</taxon>
        <taxon>Pezizomycotina</taxon>
        <taxon>Eurotiomycetes</taxon>
        <taxon>Eurotiomycetidae</taxon>
        <taxon>Onygenales</taxon>
        <taxon>Ajellomycetaceae</taxon>
        <taxon>Emergomyces</taxon>
    </lineage>
</organism>
<gene>
    <name evidence="3" type="ORF">AJ78_01447</name>
</gene>
<evidence type="ECO:0000313" key="4">
    <source>
        <dbReference type="Proteomes" id="UP000182235"/>
    </source>
</evidence>
<dbReference type="PANTHER" id="PTHR23250:SF1">
    <property type="entry name" value="TECTONIN BETA-PROPELLER REPEAT-CONTAINING PROTEIN 1"/>
    <property type="match status" value="1"/>
</dbReference>
<feature type="region of interest" description="Disordered" evidence="1">
    <location>
        <begin position="108"/>
        <end position="142"/>
    </location>
</feature>
<reference evidence="3 4" key="1">
    <citation type="submission" date="2015-07" db="EMBL/GenBank/DDBJ databases">
        <title>Emmonsia species relationships and genome sequence.</title>
        <authorList>
            <consortium name="The Broad Institute Genomics Platform"/>
            <person name="Cuomo C.A."/>
            <person name="Munoz J.F."/>
            <person name="Imamovic A."/>
            <person name="Priest M.E."/>
            <person name="Young S."/>
            <person name="Clay O.K."/>
            <person name="McEwen J.G."/>
        </authorList>
    </citation>
    <scope>NUCLEOTIDE SEQUENCE [LARGE SCALE GENOMIC DNA]</scope>
    <source>
        <strain evidence="3 4">UAMH 9510</strain>
    </source>
</reference>
<dbReference type="VEuPathDB" id="FungiDB:AJ78_01447"/>
<dbReference type="InterPro" id="IPR051513">
    <property type="entry name" value="Tectonin_beta-prop"/>
</dbReference>
<dbReference type="AlphaFoldDB" id="A0A1J9QEA6"/>
<dbReference type="GO" id="GO:0016020">
    <property type="term" value="C:membrane"/>
    <property type="evidence" value="ECO:0007669"/>
    <property type="project" value="InterPro"/>
</dbReference>
<dbReference type="SMART" id="SM00694">
    <property type="entry name" value="DysFC"/>
    <property type="match status" value="1"/>
</dbReference>
<feature type="region of interest" description="Disordered" evidence="1">
    <location>
        <begin position="1"/>
        <end position="83"/>
    </location>
</feature>
<feature type="compositionally biased region" description="Polar residues" evidence="1">
    <location>
        <begin position="15"/>
        <end position="42"/>
    </location>
</feature>
<dbReference type="PANTHER" id="PTHR23250">
    <property type="entry name" value="DYSFERLIN-RELATED"/>
    <property type="match status" value="1"/>
</dbReference>
<feature type="domain" description="Peroxin/Ferlin" evidence="2">
    <location>
        <begin position="221"/>
        <end position="257"/>
    </location>
</feature>